<dbReference type="GeneID" id="87014395"/>
<dbReference type="GO" id="GO:0003677">
    <property type="term" value="F:DNA binding"/>
    <property type="evidence" value="ECO:0007669"/>
    <property type="project" value="InterPro"/>
</dbReference>
<evidence type="ECO:0000313" key="2">
    <source>
        <dbReference type="Proteomes" id="UP001214756"/>
    </source>
</evidence>
<evidence type="ECO:0000313" key="1">
    <source>
        <dbReference type="EMBL" id="WEF21633.1"/>
    </source>
</evidence>
<dbReference type="Proteomes" id="UP001214756">
    <property type="component" value="Chromosome"/>
</dbReference>
<protein>
    <submittedName>
        <fullName evidence="1">YbaB/EbfC family nucleoid-associated protein</fullName>
    </submittedName>
</protein>
<sequence>MSGDDDLLASMEALNAKIDAQIAQSRVRAGEAARVAAEATQVTATVTSPDGRVTVVAQPTGGITAVRLSSAAADDAAALGAVITATIAKAQRAAADIVLESMAQTLGADSGLVDAVRRDVDAVFPAPGDSSLGYR</sequence>
<name>A0AAJ5VCC9_MICMQ</name>
<dbReference type="Pfam" id="PF02575">
    <property type="entry name" value="YbaB_DNA_bd"/>
    <property type="match status" value="1"/>
</dbReference>
<reference evidence="1" key="1">
    <citation type="submission" date="2023-02" db="EMBL/GenBank/DDBJ databases">
        <title>Genome sequence of Microbacterium liquefaciens B1075.</title>
        <authorList>
            <person name="Cao J."/>
            <person name="Li X."/>
        </authorList>
    </citation>
    <scope>NUCLEOTIDE SEQUENCE</scope>
    <source>
        <strain evidence="1">B1075</strain>
    </source>
</reference>
<dbReference type="EMBL" id="CP118606">
    <property type="protein sequence ID" value="WEF21633.1"/>
    <property type="molecule type" value="Genomic_DNA"/>
</dbReference>
<dbReference type="SUPFAM" id="SSF82607">
    <property type="entry name" value="YbaB-like"/>
    <property type="match status" value="1"/>
</dbReference>
<gene>
    <name evidence="1" type="ORF">PWF71_02865</name>
</gene>
<dbReference type="AlphaFoldDB" id="A0AAJ5VCC9"/>
<dbReference type="Gene3D" id="3.30.1310.10">
    <property type="entry name" value="Nucleoid-associated protein YbaB-like domain"/>
    <property type="match status" value="1"/>
</dbReference>
<dbReference type="InterPro" id="IPR036894">
    <property type="entry name" value="YbaB-like_sf"/>
</dbReference>
<organism evidence="1 2">
    <name type="scientific">Microbacterium maritypicum</name>
    <name type="common">Microbacterium liquefaciens</name>
    <dbReference type="NCBI Taxonomy" id="33918"/>
    <lineage>
        <taxon>Bacteria</taxon>
        <taxon>Bacillati</taxon>
        <taxon>Actinomycetota</taxon>
        <taxon>Actinomycetes</taxon>
        <taxon>Micrococcales</taxon>
        <taxon>Microbacteriaceae</taxon>
        <taxon>Microbacterium</taxon>
    </lineage>
</organism>
<proteinExistence type="predicted"/>
<dbReference type="InterPro" id="IPR004401">
    <property type="entry name" value="YbaB/EbfC"/>
</dbReference>
<dbReference type="RefSeq" id="WP_081603952.1">
    <property type="nucleotide sequence ID" value="NZ_CBDRLE010000002.1"/>
</dbReference>
<accession>A0AAJ5VCC9</accession>